<organism evidence="1 2">
    <name type="scientific">Mesorhabditis belari</name>
    <dbReference type="NCBI Taxonomy" id="2138241"/>
    <lineage>
        <taxon>Eukaryota</taxon>
        <taxon>Metazoa</taxon>
        <taxon>Ecdysozoa</taxon>
        <taxon>Nematoda</taxon>
        <taxon>Chromadorea</taxon>
        <taxon>Rhabditida</taxon>
        <taxon>Rhabditina</taxon>
        <taxon>Rhabditomorpha</taxon>
        <taxon>Rhabditoidea</taxon>
        <taxon>Rhabditidae</taxon>
        <taxon>Mesorhabditinae</taxon>
        <taxon>Mesorhabditis</taxon>
    </lineage>
</organism>
<name>A0AAF3FJH6_9BILA</name>
<keyword evidence="1" id="KW-1185">Reference proteome</keyword>
<reference evidence="2" key="1">
    <citation type="submission" date="2024-02" db="UniProtKB">
        <authorList>
            <consortium name="WormBaseParasite"/>
        </authorList>
    </citation>
    <scope>IDENTIFICATION</scope>
</reference>
<sequence>MSTNFKKQVEDFEKDFILIFPQLREFGKTGLQQEFCILVTKDLWWKVRVFVENGFKPILESDHWTRAGVEEKIYEVKRTLRVQ</sequence>
<dbReference type="Proteomes" id="UP000887575">
    <property type="component" value="Unassembled WGS sequence"/>
</dbReference>
<dbReference type="WBParaSite" id="MBELARI_LOCUS6295">
    <property type="protein sequence ID" value="MBELARI_LOCUS6295"/>
    <property type="gene ID" value="MBELARI_LOCUS6295"/>
</dbReference>
<accession>A0AAF3FJH6</accession>
<evidence type="ECO:0000313" key="2">
    <source>
        <dbReference type="WBParaSite" id="MBELARI_LOCUS6295"/>
    </source>
</evidence>
<proteinExistence type="predicted"/>
<dbReference type="AlphaFoldDB" id="A0AAF3FJH6"/>
<evidence type="ECO:0000313" key="1">
    <source>
        <dbReference type="Proteomes" id="UP000887575"/>
    </source>
</evidence>
<protein>
    <submittedName>
        <fullName evidence="2">Uncharacterized protein</fullName>
    </submittedName>
</protein>